<dbReference type="Gene3D" id="2.60.40.10">
    <property type="entry name" value="Immunoglobulins"/>
    <property type="match status" value="4"/>
</dbReference>
<proteinExistence type="inferred from homology"/>
<dbReference type="Proteomes" id="UP001488838">
    <property type="component" value="Unassembled WGS sequence"/>
</dbReference>
<dbReference type="SMART" id="SM00407">
    <property type="entry name" value="IGc1"/>
    <property type="match status" value="4"/>
</dbReference>
<dbReference type="GO" id="GO:0002476">
    <property type="term" value="P:antigen processing and presentation of endogenous peptide antigen via MHC class Ib"/>
    <property type="evidence" value="ECO:0007669"/>
    <property type="project" value="TreeGrafter"/>
</dbReference>
<reference evidence="14 15" key="1">
    <citation type="journal article" date="2023" name="bioRxiv">
        <title>Conserved and derived expression patterns and positive selection on dental genes reveal complex evolutionary context of ever-growing rodent molars.</title>
        <authorList>
            <person name="Calamari Z.T."/>
            <person name="Song A."/>
            <person name="Cohen E."/>
            <person name="Akter M."/>
            <person name="Roy R.D."/>
            <person name="Hallikas O."/>
            <person name="Christensen M.M."/>
            <person name="Li P."/>
            <person name="Marangoni P."/>
            <person name="Jernvall J."/>
            <person name="Klein O.D."/>
        </authorList>
    </citation>
    <scope>NUCLEOTIDE SEQUENCE [LARGE SCALE GENOMIC DNA]</scope>
    <source>
        <strain evidence="14">V071</strain>
    </source>
</reference>
<dbReference type="InterPro" id="IPR036179">
    <property type="entry name" value="Ig-like_dom_sf"/>
</dbReference>
<dbReference type="InterPro" id="IPR003597">
    <property type="entry name" value="Ig_C1-set"/>
</dbReference>
<accession>A0AAW0HJA5</accession>
<comment type="caution">
    <text evidence="14">The sequence shown here is derived from an EMBL/GenBank/DDBJ whole genome shotgun (WGS) entry which is preliminary data.</text>
</comment>
<comment type="function">
    <text evidence="1">Involved in the presentation of foreign antigens to the immune system.</text>
</comment>
<protein>
    <recommendedName>
        <fullName evidence="13">Ig-like domain-containing protein</fullName>
    </recommendedName>
</protein>
<name>A0AAW0HJA5_MYOGA</name>
<dbReference type="GO" id="GO:0098553">
    <property type="term" value="C:lumenal side of endoplasmic reticulum membrane"/>
    <property type="evidence" value="ECO:0007669"/>
    <property type="project" value="UniProtKB-ARBA"/>
</dbReference>
<keyword evidence="15" id="KW-1185">Reference proteome</keyword>
<feature type="domain" description="Ig-like" evidence="13">
    <location>
        <begin position="256"/>
        <end position="402"/>
    </location>
</feature>
<dbReference type="SUPFAM" id="SSF48726">
    <property type="entry name" value="Immunoglobulin"/>
    <property type="match status" value="5"/>
</dbReference>
<keyword evidence="5 12" id="KW-0812">Transmembrane</keyword>
<keyword evidence="7 12" id="KW-1133">Transmembrane helix</keyword>
<evidence type="ECO:0000256" key="11">
    <source>
        <dbReference type="SAM" id="MobiDB-lite"/>
    </source>
</evidence>
<keyword evidence="6" id="KW-0391">Immunity</keyword>
<evidence type="ECO:0000313" key="14">
    <source>
        <dbReference type="EMBL" id="KAK7802436.1"/>
    </source>
</evidence>
<evidence type="ECO:0000256" key="5">
    <source>
        <dbReference type="ARBA" id="ARBA00022692"/>
    </source>
</evidence>
<keyword evidence="9" id="KW-0325">Glycoprotein</keyword>
<dbReference type="GO" id="GO:0042605">
    <property type="term" value="F:peptide antigen binding"/>
    <property type="evidence" value="ECO:0007669"/>
    <property type="project" value="TreeGrafter"/>
</dbReference>
<comment type="subcellular location">
    <subcellularLocation>
        <location evidence="2">Membrane</location>
        <topology evidence="2">Single-pass type I membrane protein</topology>
    </subcellularLocation>
</comment>
<feature type="transmembrane region" description="Helical" evidence="12">
    <location>
        <begin position="770"/>
        <end position="796"/>
    </location>
</feature>
<dbReference type="AlphaFoldDB" id="A0AAW0HJA5"/>
<evidence type="ECO:0000256" key="6">
    <source>
        <dbReference type="ARBA" id="ARBA00022859"/>
    </source>
</evidence>
<dbReference type="InterPro" id="IPR013783">
    <property type="entry name" value="Ig-like_fold"/>
</dbReference>
<dbReference type="InterPro" id="IPR011161">
    <property type="entry name" value="MHC_I-like_Ag-recog"/>
</dbReference>
<dbReference type="FunFam" id="3.30.500.10:FF:000001">
    <property type="entry name" value="H-2 class I histocompatibility antigen, alpha chain"/>
    <property type="match status" value="1"/>
</dbReference>
<dbReference type="PROSITE" id="PS50835">
    <property type="entry name" value="IG_LIKE"/>
    <property type="match status" value="4"/>
</dbReference>
<dbReference type="InterPro" id="IPR001039">
    <property type="entry name" value="MHC_I_a_a1/a2"/>
</dbReference>
<dbReference type="GO" id="GO:0001916">
    <property type="term" value="P:positive regulation of T cell mediated cytotoxicity"/>
    <property type="evidence" value="ECO:0007669"/>
    <property type="project" value="TreeGrafter"/>
</dbReference>
<evidence type="ECO:0000256" key="10">
    <source>
        <dbReference type="RuleBase" id="RU004439"/>
    </source>
</evidence>
<dbReference type="Gene3D" id="3.30.500.10">
    <property type="entry name" value="MHC class I-like antigen recognition-like"/>
    <property type="match status" value="2"/>
</dbReference>
<evidence type="ECO:0000256" key="3">
    <source>
        <dbReference type="ARBA" id="ARBA00006909"/>
    </source>
</evidence>
<dbReference type="CDD" id="cd07698">
    <property type="entry name" value="IgC1_MHC_I_alpha3"/>
    <property type="match status" value="4"/>
</dbReference>
<dbReference type="FunFam" id="2.60.40.10:FF:000014">
    <property type="entry name" value="H-2 class I histocompatibility antigen, alpha chain"/>
    <property type="match status" value="4"/>
</dbReference>
<feature type="domain" description="Ig-like" evidence="13">
    <location>
        <begin position="812"/>
        <end position="909"/>
    </location>
</feature>
<feature type="transmembrane region" description="Helical" evidence="12">
    <location>
        <begin position="414"/>
        <end position="436"/>
    </location>
</feature>
<dbReference type="Pfam" id="PF00129">
    <property type="entry name" value="MHC_I"/>
    <property type="match status" value="3"/>
</dbReference>
<dbReference type="InterPro" id="IPR003006">
    <property type="entry name" value="Ig/MHC_CS"/>
</dbReference>
<dbReference type="Pfam" id="PF07654">
    <property type="entry name" value="C1-set"/>
    <property type="match status" value="4"/>
</dbReference>
<dbReference type="PANTHER" id="PTHR16675:SF276">
    <property type="entry name" value="MHC CLASS IB T9-RELATED"/>
    <property type="match status" value="1"/>
</dbReference>
<keyword evidence="8 12" id="KW-0472">Membrane</keyword>
<gene>
    <name evidence="14" type="ORF">U0070_011306</name>
</gene>
<evidence type="ECO:0000313" key="15">
    <source>
        <dbReference type="Proteomes" id="UP001488838"/>
    </source>
</evidence>
<dbReference type="GO" id="GO:0006955">
    <property type="term" value="P:immune response"/>
    <property type="evidence" value="ECO:0007669"/>
    <property type="project" value="TreeGrafter"/>
</dbReference>
<dbReference type="InterPro" id="IPR037055">
    <property type="entry name" value="MHC_I-like_Ag-recog_sf"/>
</dbReference>
<comment type="similarity">
    <text evidence="3 10">Belongs to the MHC class I family.</text>
</comment>
<sequence>MEPRALWIEQEGPEYWERETRKARKTGKNFKLNLQTLRGYYNQSDDEPHTLQWMYGCDMGPDGRLLRANCQQAYDGQDYIFLNEDLSSWTATDAASQISKRKLEKLDEADHQRAYLQFLCIDQLRRYLQLGNATLLRSGEVTLRCWALDFYPAEITLTWQREEEEQTQDTELVETRPSGDGTFQKWASLVVPSGEEHKYTCHVDHEGLPEPLTLRWETPQSTVPFMAVIAGLVLLGAVVIGVVVAVVRKRRRNTGPTRPLTQKWASLVVPSGEEHKYTCHVHYEGLPVPLTLRWGQEGVGAELGSGKLEPSTDTQQGGKGGNFAPAAGDVTLRCWALGFYPADITLTGQREEVEQTQDMELVETRLSGDETFQKWASLVVPSGEEHKYTCHVHHEGLSEALTLRWEPPQSMVPIMAVIAGLVLLGAVVIVAVVAVVRKRRRNTGGKGGNCSHVLGSHSLRYFATAVSRPGLGEPRFIVVGYVDDTQFMSFDSDAETPRAKPCLPWAEQMGSEYWEGQTLKFKKDTQNFRKCLQNMLHRYKQSQNGEVKTPHGPTDGPDSTLILVFEIPQEAVERGGPGSHTIQDMHGCYVGPDGCFQRGHYQHAYDGHDYITLNEDLSSWTAADGVAQNTQREWEEAGVAEVYRAYLEGACVETLRRLLEYWKKTLQSSDPPETHVSHHPRSKGDVTLRCWALGFYPADIAMTWQRDGKEQIQDMELVETRPAGDGTFQKWAAMVVPSGEEHKYTCHVHHEGLPEPLTLGWEPPQSMVPIMAVIAGLVLLGALTIIGAVVAVVAVVRKRRRNTGGTEGNYAPAPNPVPPLPKTHVTNHPRSQYDITLRCWALGFYPVDTTLTWKKDEEEQTQDMQLVETRPSGDGSFQKWAAVVVPSEEGQRYTYHVQHEGLSEPLPLKRDKEGVGADLRSG</sequence>
<evidence type="ECO:0000256" key="9">
    <source>
        <dbReference type="ARBA" id="ARBA00023180"/>
    </source>
</evidence>
<dbReference type="InterPro" id="IPR011162">
    <property type="entry name" value="MHC_I/II-like_Ag-recog"/>
</dbReference>
<evidence type="ECO:0000256" key="1">
    <source>
        <dbReference type="ARBA" id="ARBA00002297"/>
    </source>
</evidence>
<evidence type="ECO:0000259" key="13">
    <source>
        <dbReference type="PROSITE" id="PS50835"/>
    </source>
</evidence>
<dbReference type="SUPFAM" id="SSF54452">
    <property type="entry name" value="MHC antigen-recognition domain"/>
    <property type="match status" value="2"/>
</dbReference>
<dbReference type="GO" id="GO:0030670">
    <property type="term" value="C:phagocytic vesicle membrane"/>
    <property type="evidence" value="ECO:0007669"/>
    <property type="project" value="UniProtKB-ARBA"/>
</dbReference>
<dbReference type="PANTHER" id="PTHR16675">
    <property type="entry name" value="MHC CLASS I-RELATED"/>
    <property type="match status" value="1"/>
</dbReference>
<dbReference type="GO" id="GO:0042612">
    <property type="term" value="C:MHC class I protein complex"/>
    <property type="evidence" value="ECO:0007669"/>
    <property type="project" value="UniProtKB-KW"/>
</dbReference>
<dbReference type="PRINTS" id="PR01638">
    <property type="entry name" value="MHCCLASSI"/>
</dbReference>
<feature type="transmembrane region" description="Helical" evidence="12">
    <location>
        <begin position="225"/>
        <end position="247"/>
    </location>
</feature>
<dbReference type="GO" id="GO:0002486">
    <property type="term" value="P:antigen processing and presentation of endogenous peptide antigen via MHC class I via ER pathway, TAP-independent"/>
    <property type="evidence" value="ECO:0007669"/>
    <property type="project" value="TreeGrafter"/>
</dbReference>
<feature type="region of interest" description="Disordered" evidence="11">
    <location>
        <begin position="901"/>
        <end position="922"/>
    </location>
</feature>
<organism evidence="14 15">
    <name type="scientific">Myodes glareolus</name>
    <name type="common">Bank vole</name>
    <name type="synonym">Clethrionomys glareolus</name>
    <dbReference type="NCBI Taxonomy" id="447135"/>
    <lineage>
        <taxon>Eukaryota</taxon>
        <taxon>Metazoa</taxon>
        <taxon>Chordata</taxon>
        <taxon>Craniata</taxon>
        <taxon>Vertebrata</taxon>
        <taxon>Euteleostomi</taxon>
        <taxon>Mammalia</taxon>
        <taxon>Eutheria</taxon>
        <taxon>Euarchontoglires</taxon>
        <taxon>Glires</taxon>
        <taxon>Rodentia</taxon>
        <taxon>Myomorpha</taxon>
        <taxon>Muroidea</taxon>
        <taxon>Cricetidae</taxon>
        <taxon>Arvicolinae</taxon>
        <taxon>Myodes</taxon>
    </lineage>
</organism>
<dbReference type="PROSITE" id="PS00290">
    <property type="entry name" value="IG_MHC"/>
    <property type="match status" value="3"/>
</dbReference>
<dbReference type="EMBL" id="JBBHLL010000463">
    <property type="protein sequence ID" value="KAK7802436.1"/>
    <property type="molecule type" value="Genomic_DNA"/>
</dbReference>
<evidence type="ECO:0000256" key="12">
    <source>
        <dbReference type="SAM" id="Phobius"/>
    </source>
</evidence>
<evidence type="ECO:0000256" key="4">
    <source>
        <dbReference type="ARBA" id="ARBA00022451"/>
    </source>
</evidence>
<evidence type="ECO:0000256" key="7">
    <source>
        <dbReference type="ARBA" id="ARBA00022989"/>
    </source>
</evidence>
<evidence type="ECO:0000256" key="8">
    <source>
        <dbReference type="ARBA" id="ARBA00023136"/>
    </source>
</evidence>
<dbReference type="InterPro" id="IPR050208">
    <property type="entry name" value="MHC_class-I_related"/>
</dbReference>
<dbReference type="GO" id="GO:0005102">
    <property type="term" value="F:signaling receptor binding"/>
    <property type="evidence" value="ECO:0007669"/>
    <property type="project" value="TreeGrafter"/>
</dbReference>
<feature type="domain" description="Ig-like" evidence="13">
    <location>
        <begin position="131"/>
        <end position="215"/>
    </location>
</feature>
<keyword evidence="4" id="KW-0490">MHC I</keyword>
<feature type="region of interest" description="Disordered" evidence="11">
    <location>
        <begin position="303"/>
        <end position="322"/>
    </location>
</feature>
<dbReference type="GO" id="GO:0005615">
    <property type="term" value="C:extracellular space"/>
    <property type="evidence" value="ECO:0007669"/>
    <property type="project" value="TreeGrafter"/>
</dbReference>
<dbReference type="GO" id="GO:0009897">
    <property type="term" value="C:external side of plasma membrane"/>
    <property type="evidence" value="ECO:0007669"/>
    <property type="project" value="TreeGrafter"/>
</dbReference>
<evidence type="ECO:0000256" key="2">
    <source>
        <dbReference type="ARBA" id="ARBA00004479"/>
    </source>
</evidence>
<dbReference type="InterPro" id="IPR007110">
    <property type="entry name" value="Ig-like_dom"/>
</dbReference>
<feature type="domain" description="Ig-like" evidence="13">
    <location>
        <begin position="672"/>
        <end position="760"/>
    </location>
</feature>